<dbReference type="InterPro" id="IPR004691">
    <property type="entry name" value="Mal/Na_symporter_MadM"/>
</dbReference>
<dbReference type="NCBIfam" id="TIGR00808">
    <property type="entry name" value="malonate_madM"/>
    <property type="match status" value="1"/>
</dbReference>
<dbReference type="HOGENOM" id="CLU_1101263_0_0_10"/>
<sequence length="247" mass="24749">MDGVETLIERNGLILAFLVVGLIMGAAYAISRYLTRGRLPGAALAILIGLGLAFLGGERGIADHPLFAGMAVLGGSMFRDFAVVATAMGADLETIKQAGKAGVVALLSGVLIAFVAGAMVALALGYSNPVDITTIAAGACTYIVGPVTGTALGATSDVIAISVAAGVVKTLAATIGTPFIARYIGLNNPHSAMVFGGLIGTTSGVVAGLAATDARLVPYGALTATFYTGIGCLLCPSVLYLLVRLFV</sequence>
<gene>
    <name evidence="3" type="ordered locus">RB2501_09080</name>
</gene>
<dbReference type="KEGG" id="rbi:RB2501_09080"/>
<keyword evidence="1" id="KW-0472">Membrane</keyword>
<feature type="transmembrane region" description="Helical" evidence="1">
    <location>
        <begin position="42"/>
        <end position="61"/>
    </location>
</feature>
<feature type="transmembrane region" description="Helical" evidence="1">
    <location>
        <begin position="224"/>
        <end position="243"/>
    </location>
</feature>
<reference evidence="3 4" key="1">
    <citation type="journal article" date="2009" name="J. Bacteriol.">
        <title>Complete genome sequence of Robiginitalea biformata HTCC2501.</title>
        <authorList>
            <person name="Oh H.M."/>
            <person name="Giovannoni S.J."/>
            <person name="Lee K."/>
            <person name="Ferriera S."/>
            <person name="Johnson J."/>
            <person name="Cho J.C."/>
        </authorList>
    </citation>
    <scope>NUCLEOTIDE SEQUENCE [LARGE SCALE GENOMIC DNA]</scope>
    <source>
        <strain evidence="4">ATCC BAA-864 / HTCC2501 / KCTC 12146</strain>
    </source>
</reference>
<feature type="transmembrane region" description="Helical" evidence="1">
    <location>
        <begin position="67"/>
        <end position="90"/>
    </location>
</feature>
<dbReference type="OrthoDB" id="4964461at2"/>
<feature type="transmembrane region" description="Helical" evidence="1">
    <location>
        <begin position="192"/>
        <end position="212"/>
    </location>
</feature>
<keyword evidence="1" id="KW-1133">Transmembrane helix</keyword>
<dbReference type="STRING" id="313596.RB2501_09080"/>
<keyword evidence="4" id="KW-1185">Reference proteome</keyword>
<feature type="transmembrane region" description="Helical" evidence="1">
    <location>
        <begin position="12"/>
        <end position="30"/>
    </location>
</feature>
<dbReference type="GO" id="GO:0044668">
    <property type="term" value="F:sodium:malonate symporter activity"/>
    <property type="evidence" value="ECO:0007669"/>
    <property type="project" value="InterPro"/>
</dbReference>
<feature type="transmembrane region" description="Helical" evidence="1">
    <location>
        <begin position="158"/>
        <end position="180"/>
    </location>
</feature>
<dbReference type="Proteomes" id="UP000009049">
    <property type="component" value="Chromosome"/>
</dbReference>
<dbReference type="Pfam" id="PF03818">
    <property type="entry name" value="MadM"/>
    <property type="match status" value="1"/>
</dbReference>
<dbReference type="AlphaFoldDB" id="A4CJD6"/>
<evidence type="ECO:0000259" key="2">
    <source>
        <dbReference type="Pfam" id="PF03818"/>
    </source>
</evidence>
<feature type="transmembrane region" description="Helical" evidence="1">
    <location>
        <begin position="102"/>
        <end position="124"/>
    </location>
</feature>
<feature type="domain" description="Malonate/sodium symporter MadM subunit N-terminal" evidence="2">
    <location>
        <begin position="5"/>
        <end position="246"/>
    </location>
</feature>
<dbReference type="eggNOG" id="ENOG502Z7SE">
    <property type="taxonomic scope" value="Bacteria"/>
</dbReference>
<organism evidence="3 4">
    <name type="scientific">Robiginitalea biformata (strain ATCC BAA-864 / DSM 15991 / KCTC 12146 / HTCC2501)</name>
    <dbReference type="NCBI Taxonomy" id="313596"/>
    <lineage>
        <taxon>Bacteria</taxon>
        <taxon>Pseudomonadati</taxon>
        <taxon>Bacteroidota</taxon>
        <taxon>Flavobacteriia</taxon>
        <taxon>Flavobacteriales</taxon>
        <taxon>Flavobacteriaceae</taxon>
        <taxon>Robiginitalea</taxon>
    </lineage>
</organism>
<evidence type="ECO:0000256" key="1">
    <source>
        <dbReference type="SAM" id="Phobius"/>
    </source>
</evidence>
<evidence type="ECO:0000313" key="4">
    <source>
        <dbReference type="Proteomes" id="UP000009049"/>
    </source>
</evidence>
<dbReference type="EMBL" id="CP001712">
    <property type="protein sequence ID" value="EAR17044.1"/>
    <property type="molecule type" value="Genomic_DNA"/>
</dbReference>
<protein>
    <submittedName>
        <fullName evidence="3">Malonate/sodium symporter MadM subunit</fullName>
    </submittedName>
</protein>
<evidence type="ECO:0000313" key="3">
    <source>
        <dbReference type="EMBL" id="EAR17044.1"/>
    </source>
</evidence>
<accession>A4CJD6</accession>
<dbReference type="RefSeq" id="WP_015753800.1">
    <property type="nucleotide sequence ID" value="NC_013222.1"/>
</dbReference>
<proteinExistence type="predicted"/>
<keyword evidence="1" id="KW-0812">Transmembrane</keyword>
<dbReference type="InterPro" id="IPR018402">
    <property type="entry name" value="Mal/Na_symporter_MadM_N"/>
</dbReference>
<name>A4CJD6_ROBBH</name>